<dbReference type="SMART" id="SM00382">
    <property type="entry name" value="AAA"/>
    <property type="match status" value="1"/>
</dbReference>
<reference evidence="6 7" key="1">
    <citation type="submission" date="2019-03" db="EMBL/GenBank/DDBJ databases">
        <title>Metabolic potential of uncultured bacteria and archaea associated with petroleum seepage in deep-sea sediments.</title>
        <authorList>
            <person name="Dong X."/>
            <person name="Hubert C."/>
        </authorList>
    </citation>
    <scope>NUCLEOTIDE SEQUENCE [LARGE SCALE GENOMIC DNA]</scope>
    <source>
        <strain evidence="6">E44_bin7</strain>
    </source>
</reference>
<organism evidence="6 7">
    <name type="scientific">Aerophobetes bacterium</name>
    <dbReference type="NCBI Taxonomy" id="2030807"/>
    <lineage>
        <taxon>Bacteria</taxon>
        <taxon>Candidatus Aerophobota</taxon>
    </lineage>
</organism>
<evidence type="ECO:0000313" key="6">
    <source>
        <dbReference type="EMBL" id="TET11153.1"/>
    </source>
</evidence>
<dbReference type="InterPro" id="IPR003593">
    <property type="entry name" value="AAA+_ATPase"/>
</dbReference>
<dbReference type="Gene3D" id="3.40.50.300">
    <property type="entry name" value="P-loop containing nucleotide triphosphate hydrolases"/>
    <property type="match status" value="1"/>
</dbReference>
<evidence type="ECO:0000256" key="4">
    <source>
        <dbReference type="ARBA" id="ARBA00022840"/>
    </source>
</evidence>
<dbReference type="Pfam" id="PF00005">
    <property type="entry name" value="ABC_tran"/>
    <property type="match status" value="1"/>
</dbReference>
<dbReference type="PANTHER" id="PTHR43335">
    <property type="entry name" value="ABC TRANSPORTER, ATP-BINDING PROTEIN"/>
    <property type="match status" value="1"/>
</dbReference>
<dbReference type="Proteomes" id="UP000316360">
    <property type="component" value="Unassembled WGS sequence"/>
</dbReference>
<keyword evidence="2" id="KW-0813">Transport</keyword>
<dbReference type="InterPro" id="IPR025302">
    <property type="entry name" value="DrrA1/2-like_C"/>
</dbReference>
<dbReference type="CDD" id="cd03230">
    <property type="entry name" value="ABC_DR_subfamily_A"/>
    <property type="match status" value="1"/>
</dbReference>
<dbReference type="InterPro" id="IPR027417">
    <property type="entry name" value="P-loop_NTPase"/>
</dbReference>
<proteinExistence type="inferred from homology"/>
<feature type="domain" description="ABC transporter" evidence="5">
    <location>
        <begin position="5"/>
        <end position="231"/>
    </location>
</feature>
<dbReference type="InterPro" id="IPR017871">
    <property type="entry name" value="ABC_transporter-like_CS"/>
</dbReference>
<dbReference type="PROSITE" id="PS00211">
    <property type="entry name" value="ABC_TRANSPORTER_1"/>
    <property type="match status" value="1"/>
</dbReference>
<name>A0A523RZF1_UNCAE</name>
<sequence length="309" mass="34955">MDLIIETFGLTRKFANLTAVEDLSIQVSKGEILGFLGPNGAGKTTTIRILSGIIAPTKGHAVVAGIRTDKVAESLHEVIGLLTESPGFYQRLNATENLLYFAGFYDIDVDTQVDKYLKLMGLWQRRGDKLGTFSKGMKQRLALARALLHNPKVLFLDEPTAGLDPESAQEVRKLIRRLKEEGRTIFLSTHNLEEAESLCDRIGLFRTRLIALDSPKNLRNRLFQRQVVVELSSIDKELVEAVRNLNFVQQVEIEKTQLIIELKDFDKNRPELVRRIVQKEGSIQSVSEKKHSLEEIYLTLIKEEKECGI</sequence>
<evidence type="ECO:0000259" key="5">
    <source>
        <dbReference type="PROSITE" id="PS50893"/>
    </source>
</evidence>
<dbReference type="AlphaFoldDB" id="A0A523RZF1"/>
<dbReference type="EMBL" id="SOKJ01000175">
    <property type="protein sequence ID" value="TET11153.1"/>
    <property type="molecule type" value="Genomic_DNA"/>
</dbReference>
<keyword evidence="3" id="KW-0547">Nucleotide-binding</keyword>
<evidence type="ECO:0000313" key="7">
    <source>
        <dbReference type="Proteomes" id="UP000316360"/>
    </source>
</evidence>
<dbReference type="PROSITE" id="PS50893">
    <property type="entry name" value="ABC_TRANSPORTER_2"/>
    <property type="match status" value="1"/>
</dbReference>
<dbReference type="PANTHER" id="PTHR43335:SF4">
    <property type="entry name" value="ABC TRANSPORTER, ATP-BINDING PROTEIN"/>
    <property type="match status" value="1"/>
</dbReference>
<dbReference type="GO" id="GO:0016887">
    <property type="term" value="F:ATP hydrolysis activity"/>
    <property type="evidence" value="ECO:0007669"/>
    <property type="project" value="InterPro"/>
</dbReference>
<protein>
    <submittedName>
        <fullName evidence="6">ABC transporter ATP-binding protein</fullName>
    </submittedName>
</protein>
<evidence type="ECO:0000256" key="1">
    <source>
        <dbReference type="ARBA" id="ARBA00005417"/>
    </source>
</evidence>
<dbReference type="GO" id="GO:0005524">
    <property type="term" value="F:ATP binding"/>
    <property type="evidence" value="ECO:0007669"/>
    <property type="project" value="UniProtKB-KW"/>
</dbReference>
<dbReference type="SUPFAM" id="SSF52540">
    <property type="entry name" value="P-loop containing nucleoside triphosphate hydrolases"/>
    <property type="match status" value="1"/>
</dbReference>
<evidence type="ECO:0000256" key="3">
    <source>
        <dbReference type="ARBA" id="ARBA00022741"/>
    </source>
</evidence>
<comment type="caution">
    <text evidence="6">The sequence shown here is derived from an EMBL/GenBank/DDBJ whole genome shotgun (WGS) entry which is preliminary data.</text>
</comment>
<dbReference type="InterPro" id="IPR003439">
    <property type="entry name" value="ABC_transporter-like_ATP-bd"/>
</dbReference>
<accession>A0A523RZF1</accession>
<evidence type="ECO:0000256" key="2">
    <source>
        <dbReference type="ARBA" id="ARBA00022448"/>
    </source>
</evidence>
<comment type="similarity">
    <text evidence="1">Belongs to the ABC transporter superfamily.</text>
</comment>
<dbReference type="Pfam" id="PF13732">
    <property type="entry name" value="DrrA1-3_C"/>
    <property type="match status" value="1"/>
</dbReference>
<gene>
    <name evidence="6" type="ORF">E3J84_03225</name>
</gene>
<keyword evidence="4 6" id="KW-0067">ATP-binding</keyword>